<name>A0ABY9XXY1_9FLAO</name>
<evidence type="ECO:0000256" key="3">
    <source>
        <dbReference type="ARBA" id="ARBA00023295"/>
    </source>
</evidence>
<evidence type="ECO:0000313" key="5">
    <source>
        <dbReference type="Proteomes" id="UP001302806"/>
    </source>
</evidence>
<proteinExistence type="inferred from homology"/>
<dbReference type="Proteomes" id="UP001302806">
    <property type="component" value="Chromosome"/>
</dbReference>
<dbReference type="EMBL" id="CP134537">
    <property type="protein sequence ID" value="WNH10568.1"/>
    <property type="molecule type" value="Genomic_DNA"/>
</dbReference>
<dbReference type="InterPro" id="IPR023296">
    <property type="entry name" value="Glyco_hydro_beta-prop_sf"/>
</dbReference>
<evidence type="ECO:0000256" key="1">
    <source>
        <dbReference type="ARBA" id="ARBA00009865"/>
    </source>
</evidence>
<accession>A0ABY9XXY1</accession>
<reference evidence="4 5" key="1">
    <citation type="submission" date="2023-09" db="EMBL/GenBank/DDBJ databases">
        <title>Thalassobella suaedae gen. nov., sp. nov., a marine bacterium of the family Flavobacteriaceae isolated from a halophyte Suaeda japonica.</title>
        <authorList>
            <person name="Lee S.Y."/>
            <person name="Hwang C.Y."/>
        </authorList>
    </citation>
    <scope>NUCLEOTIDE SEQUENCE [LARGE SCALE GENOMIC DNA]</scope>
    <source>
        <strain evidence="4 5">HL-DH14</strain>
    </source>
</reference>
<evidence type="ECO:0000256" key="2">
    <source>
        <dbReference type="ARBA" id="ARBA00022801"/>
    </source>
</evidence>
<dbReference type="Pfam" id="PF04616">
    <property type="entry name" value="Glyco_hydro_43"/>
    <property type="match status" value="1"/>
</dbReference>
<dbReference type="Gene3D" id="2.115.10.20">
    <property type="entry name" value="Glycosyl hydrolase domain, family 43"/>
    <property type="match status" value="1"/>
</dbReference>
<keyword evidence="2" id="KW-0378">Hydrolase</keyword>
<comment type="similarity">
    <text evidence="1">Belongs to the glycosyl hydrolase 43 family.</text>
</comment>
<dbReference type="RefSeq" id="WP_415866816.1">
    <property type="nucleotide sequence ID" value="NZ_CP134537.1"/>
</dbReference>
<organism evidence="4 5">
    <name type="scientific">Thalassobellus suaedae</name>
    <dbReference type="NCBI Taxonomy" id="3074124"/>
    <lineage>
        <taxon>Bacteria</taxon>
        <taxon>Pseudomonadati</taxon>
        <taxon>Bacteroidota</taxon>
        <taxon>Flavobacteriia</taxon>
        <taxon>Flavobacteriales</taxon>
        <taxon>Flavobacteriaceae</taxon>
        <taxon>Thalassobellus</taxon>
    </lineage>
</organism>
<evidence type="ECO:0000313" key="4">
    <source>
        <dbReference type="EMBL" id="WNH10568.1"/>
    </source>
</evidence>
<dbReference type="InterPro" id="IPR006710">
    <property type="entry name" value="Glyco_hydro_43"/>
</dbReference>
<gene>
    <name evidence="4" type="ORF">RHP51_07920</name>
</gene>
<dbReference type="PROSITE" id="PS51257">
    <property type="entry name" value="PROKAR_LIPOPROTEIN"/>
    <property type="match status" value="1"/>
</dbReference>
<keyword evidence="3" id="KW-0326">Glycosidase</keyword>
<protein>
    <submittedName>
        <fullName evidence="4">Family 43 glycosylhydrolase</fullName>
    </submittedName>
</protein>
<sequence>MKSIRVLQFLSMSIFLLTVFSCKQKNKTEKSKSIHAEIAKINNPIIKGTFADPTIVKHEGKYYIYATIDPWGGDELAVFESSDFINWEQKHINWYY</sequence>
<dbReference type="SUPFAM" id="SSF75005">
    <property type="entry name" value="Arabinanase/levansucrase/invertase"/>
    <property type="match status" value="1"/>
</dbReference>